<dbReference type="AlphaFoldDB" id="A0A9P0ITG8"/>
<evidence type="ECO:0000256" key="2">
    <source>
        <dbReference type="ARBA" id="ARBA00010663"/>
    </source>
</evidence>
<keyword evidence="10" id="KW-0807">Transducer</keyword>
<dbReference type="Pfam" id="PF00001">
    <property type="entry name" value="7tm_1"/>
    <property type="match status" value="1"/>
</dbReference>
<name>A0A9P0ITG8_APHGO</name>
<proteinExistence type="inferred from homology"/>
<keyword evidence="9" id="KW-0325">Glycoprotein</keyword>
<evidence type="ECO:0000256" key="9">
    <source>
        <dbReference type="ARBA" id="ARBA00023180"/>
    </source>
</evidence>
<feature type="transmembrane region" description="Helical" evidence="11">
    <location>
        <begin position="193"/>
        <end position="216"/>
    </location>
</feature>
<dbReference type="EMBL" id="OU899034">
    <property type="protein sequence ID" value="CAH1714433.1"/>
    <property type="molecule type" value="Genomic_DNA"/>
</dbReference>
<keyword evidence="14" id="KW-1185">Reference proteome</keyword>
<feature type="transmembrane region" description="Helical" evidence="11">
    <location>
        <begin position="110"/>
        <end position="131"/>
    </location>
</feature>
<evidence type="ECO:0000256" key="8">
    <source>
        <dbReference type="ARBA" id="ARBA00023170"/>
    </source>
</evidence>
<keyword evidence="3" id="KW-1003">Cell membrane</keyword>
<evidence type="ECO:0000313" key="13">
    <source>
        <dbReference type="EMBL" id="CAH1714433.1"/>
    </source>
</evidence>
<keyword evidence="7 11" id="KW-0472">Membrane</keyword>
<dbReference type="OrthoDB" id="5959154at2759"/>
<evidence type="ECO:0000259" key="12">
    <source>
        <dbReference type="PROSITE" id="PS50262"/>
    </source>
</evidence>
<dbReference type="Proteomes" id="UP001154329">
    <property type="component" value="Chromosome 1"/>
</dbReference>
<dbReference type="Gene3D" id="1.20.1070.10">
    <property type="entry name" value="Rhodopsin 7-helix transmembrane proteins"/>
    <property type="match status" value="1"/>
</dbReference>
<comment type="similarity">
    <text evidence="2">Belongs to the G-protein coupled receptor 1 family.</text>
</comment>
<dbReference type="PROSITE" id="PS00237">
    <property type="entry name" value="G_PROTEIN_RECEP_F1_1"/>
    <property type="match status" value="1"/>
</dbReference>
<keyword evidence="5 11" id="KW-1133">Transmembrane helix</keyword>
<evidence type="ECO:0000256" key="6">
    <source>
        <dbReference type="ARBA" id="ARBA00023040"/>
    </source>
</evidence>
<feature type="transmembrane region" description="Helical" evidence="11">
    <location>
        <begin position="68"/>
        <end position="90"/>
    </location>
</feature>
<dbReference type="InterPro" id="IPR008365">
    <property type="entry name" value="Prostanoid_rcpt"/>
</dbReference>
<accession>A0A9P0ITG8</accession>
<feature type="transmembrane region" description="Helical" evidence="11">
    <location>
        <begin position="289"/>
        <end position="312"/>
    </location>
</feature>
<evidence type="ECO:0000256" key="11">
    <source>
        <dbReference type="SAM" id="Phobius"/>
    </source>
</evidence>
<evidence type="ECO:0000256" key="4">
    <source>
        <dbReference type="ARBA" id="ARBA00022692"/>
    </source>
</evidence>
<feature type="transmembrane region" description="Helical" evidence="11">
    <location>
        <begin position="31"/>
        <end position="56"/>
    </location>
</feature>
<evidence type="ECO:0000313" key="14">
    <source>
        <dbReference type="Proteomes" id="UP001154329"/>
    </source>
</evidence>
<gene>
    <name evidence="13" type="ORF">APHIGO_LOCUS2773</name>
</gene>
<protein>
    <recommendedName>
        <fullName evidence="12">G-protein coupled receptors family 1 profile domain-containing protein</fullName>
    </recommendedName>
</protein>
<evidence type="ECO:0000256" key="10">
    <source>
        <dbReference type="ARBA" id="ARBA00023224"/>
    </source>
</evidence>
<dbReference type="InterPro" id="IPR000276">
    <property type="entry name" value="GPCR_Rhodpsn"/>
</dbReference>
<dbReference type="GO" id="GO:0004930">
    <property type="term" value="F:G protein-coupled receptor activity"/>
    <property type="evidence" value="ECO:0007669"/>
    <property type="project" value="UniProtKB-KW"/>
</dbReference>
<evidence type="ECO:0000256" key="1">
    <source>
        <dbReference type="ARBA" id="ARBA00004651"/>
    </source>
</evidence>
<reference evidence="13" key="1">
    <citation type="submission" date="2022-02" db="EMBL/GenBank/DDBJ databases">
        <authorList>
            <person name="King R."/>
        </authorList>
    </citation>
    <scope>NUCLEOTIDE SEQUENCE</scope>
</reference>
<evidence type="ECO:0000256" key="5">
    <source>
        <dbReference type="ARBA" id="ARBA00022989"/>
    </source>
</evidence>
<reference evidence="13" key="2">
    <citation type="submission" date="2022-10" db="EMBL/GenBank/DDBJ databases">
        <authorList>
            <consortium name="ENA_rothamsted_submissions"/>
            <consortium name="culmorum"/>
            <person name="King R."/>
        </authorList>
    </citation>
    <scope>NUCLEOTIDE SEQUENCE</scope>
</reference>
<dbReference type="SUPFAM" id="SSF81321">
    <property type="entry name" value="Family A G protein-coupled receptor-like"/>
    <property type="match status" value="1"/>
</dbReference>
<dbReference type="PANTHER" id="PTHR11866">
    <property type="entry name" value="G-PROTEIN COUPLED RECEPTOR FAMILY 1 MEMBER"/>
    <property type="match status" value="1"/>
</dbReference>
<sequence length="359" mass="40689">MELAVTNATASSSPATPALPVMPSVSRSSNAGVQMGVTGLYAFGIFGNLLALFILHRTRSSSNQKHGFMLRCLATNDCIALAGMLIQMFVSFKWPSTRNNVWSCRIRVLWRFFGLGSGCVAIVMAVERWLALTKPFFYQKHISLRLLKRMMVILWLGVLCLVCAPYFGFGLYWDEKTSTCVRYRTAKKPLDVLYAYLYFGHGVFLCFAIVYTNLAVMKALCMKDSPHNKHNVLMRRISRGSSLTCNTTTKEERSFGWLMFLLCVAFVTCWVPQMISIPLSRFIDDETRIRPFTIAADMLLAMHFALDPYLYVLQHWTLVKSICLKSKNKKNANGGSTSVSRSSSMRTTCFSWFTWPVLH</sequence>
<feature type="domain" description="G-protein coupled receptors family 1 profile" evidence="12">
    <location>
        <begin position="47"/>
        <end position="311"/>
    </location>
</feature>
<dbReference type="GO" id="GO:0007204">
    <property type="term" value="P:positive regulation of cytosolic calcium ion concentration"/>
    <property type="evidence" value="ECO:0007669"/>
    <property type="project" value="TreeGrafter"/>
</dbReference>
<dbReference type="InterPro" id="IPR017452">
    <property type="entry name" value="GPCR_Rhodpsn_7TM"/>
</dbReference>
<dbReference type="PROSITE" id="PS50262">
    <property type="entry name" value="G_PROTEIN_RECEP_F1_2"/>
    <property type="match status" value="1"/>
</dbReference>
<organism evidence="13 14">
    <name type="scientific">Aphis gossypii</name>
    <name type="common">Cotton aphid</name>
    <dbReference type="NCBI Taxonomy" id="80765"/>
    <lineage>
        <taxon>Eukaryota</taxon>
        <taxon>Metazoa</taxon>
        <taxon>Ecdysozoa</taxon>
        <taxon>Arthropoda</taxon>
        <taxon>Hexapoda</taxon>
        <taxon>Insecta</taxon>
        <taxon>Pterygota</taxon>
        <taxon>Neoptera</taxon>
        <taxon>Paraneoptera</taxon>
        <taxon>Hemiptera</taxon>
        <taxon>Sternorrhyncha</taxon>
        <taxon>Aphidomorpha</taxon>
        <taxon>Aphidoidea</taxon>
        <taxon>Aphididae</taxon>
        <taxon>Aphidini</taxon>
        <taxon>Aphis</taxon>
        <taxon>Aphis</taxon>
    </lineage>
</organism>
<evidence type="ECO:0000256" key="3">
    <source>
        <dbReference type="ARBA" id="ARBA00022475"/>
    </source>
</evidence>
<feature type="transmembrane region" description="Helical" evidence="11">
    <location>
        <begin position="152"/>
        <end position="173"/>
    </location>
</feature>
<evidence type="ECO:0000256" key="7">
    <source>
        <dbReference type="ARBA" id="ARBA00023136"/>
    </source>
</evidence>
<keyword evidence="6" id="KW-0297">G-protein coupled receptor</keyword>
<feature type="transmembrane region" description="Helical" evidence="11">
    <location>
        <begin position="257"/>
        <end position="277"/>
    </location>
</feature>
<dbReference type="GO" id="GO:0007189">
    <property type="term" value="P:adenylate cyclase-activating G protein-coupled receptor signaling pathway"/>
    <property type="evidence" value="ECO:0007669"/>
    <property type="project" value="TreeGrafter"/>
</dbReference>
<dbReference type="GO" id="GO:0005886">
    <property type="term" value="C:plasma membrane"/>
    <property type="evidence" value="ECO:0007669"/>
    <property type="project" value="UniProtKB-SubCell"/>
</dbReference>
<keyword evidence="8" id="KW-0675">Receptor</keyword>
<comment type="subcellular location">
    <subcellularLocation>
        <location evidence="1">Cell membrane</location>
        <topology evidence="1">Multi-pass membrane protein</topology>
    </subcellularLocation>
</comment>
<keyword evidence="4 11" id="KW-0812">Transmembrane</keyword>
<dbReference type="PANTHER" id="PTHR11866:SF16">
    <property type="entry name" value="PROSTAGLANDIN E2 RECEPTOR EP4 SUBTYPE-LIKE PROTEIN"/>
    <property type="match status" value="1"/>
</dbReference>